<comment type="catalytic activity">
    <reaction evidence="7">
        <text>glycine + S-adenosyl-L-methionine = sarcosine + S-adenosyl-L-homocysteine + H(+)</text>
        <dbReference type="Rhea" id="RHEA:19937"/>
        <dbReference type="ChEBI" id="CHEBI:15378"/>
        <dbReference type="ChEBI" id="CHEBI:57305"/>
        <dbReference type="ChEBI" id="CHEBI:57433"/>
        <dbReference type="ChEBI" id="CHEBI:57856"/>
        <dbReference type="ChEBI" id="CHEBI:59789"/>
        <dbReference type="EC" id="2.1.1.20"/>
    </reaction>
    <physiologicalReaction direction="left-to-right" evidence="7">
        <dbReference type="Rhea" id="RHEA:19938"/>
    </physiologicalReaction>
</comment>
<evidence type="ECO:0000256" key="6">
    <source>
        <dbReference type="ARBA" id="ARBA00022954"/>
    </source>
</evidence>
<keyword evidence="3" id="KW-0489">Methyltransferase</keyword>
<dbReference type="Gene3D" id="3.40.50.150">
    <property type="entry name" value="Vaccinia Virus protein VP39"/>
    <property type="match status" value="1"/>
</dbReference>
<protein>
    <recommendedName>
        <fullName evidence="2">Glycine N-methyltransferase</fullName>
        <ecNumber evidence="1">2.1.1.20</ecNumber>
    </recommendedName>
</protein>
<evidence type="ECO:0000256" key="4">
    <source>
        <dbReference type="ARBA" id="ARBA00022679"/>
    </source>
</evidence>
<dbReference type="EMBL" id="CP092868">
    <property type="protein sequence ID" value="UYV68984.1"/>
    <property type="molecule type" value="Genomic_DNA"/>
</dbReference>
<keyword evidence="6" id="KW-0290">Folate-binding</keyword>
<dbReference type="Gene3D" id="3.30.46.10">
    <property type="entry name" value="Glycine N-methyltransferase, chain A, domain 1"/>
    <property type="match status" value="1"/>
</dbReference>
<dbReference type="EC" id="2.1.1.20" evidence="1"/>
<sequence>MIIMIIGVKSVGYRFKNLSSFYFHKMSDTVFRSRSLGVSTEGVPDQYADGVAAKVWEIYIGDQQDRTIHYKSFLTKLLRDNNCMHILDVACGTGIDSIMLLEEGFKIMSVDASDRMLKYALKKRWNRRKEPAFDEWGESVTCNTVAVVTTAVLLYYVFLVSLFNKIAFFPISNPASHAL</sequence>
<dbReference type="CDD" id="cd02440">
    <property type="entry name" value="AdoMet_MTases"/>
    <property type="match status" value="1"/>
</dbReference>
<dbReference type="SUPFAM" id="SSF53335">
    <property type="entry name" value="S-adenosyl-L-methionine-dependent methyltransferases"/>
    <property type="match status" value="1"/>
</dbReference>
<evidence type="ECO:0000256" key="1">
    <source>
        <dbReference type="ARBA" id="ARBA00011999"/>
    </source>
</evidence>
<evidence type="ECO:0000256" key="5">
    <source>
        <dbReference type="ARBA" id="ARBA00022691"/>
    </source>
</evidence>
<evidence type="ECO:0000259" key="9">
    <source>
        <dbReference type="Pfam" id="PF13649"/>
    </source>
</evidence>
<proteinExistence type="predicted"/>
<evidence type="ECO:0000313" key="10">
    <source>
        <dbReference type="EMBL" id="UYV68984.1"/>
    </source>
</evidence>
<dbReference type="PANTHER" id="PTHR16458">
    <property type="entry name" value="GLYCINE N-METHYLTRANSFERASE"/>
    <property type="match status" value="1"/>
</dbReference>
<name>A0ABY6KJH0_9ARAC</name>
<gene>
    <name evidence="10" type="ORF">LAZ67_6001886</name>
</gene>
<dbReference type="PANTHER" id="PTHR16458:SF2">
    <property type="entry name" value="GLYCINE N-METHYLTRANSFERASE"/>
    <property type="match status" value="1"/>
</dbReference>
<dbReference type="Proteomes" id="UP001235939">
    <property type="component" value="Chromosome 06"/>
</dbReference>
<evidence type="ECO:0000256" key="7">
    <source>
        <dbReference type="ARBA" id="ARBA00048261"/>
    </source>
</evidence>
<accession>A0ABY6KJH0</accession>
<keyword evidence="8" id="KW-1133">Transmembrane helix</keyword>
<keyword evidence="8" id="KW-0472">Membrane</keyword>
<keyword evidence="5" id="KW-0949">S-adenosyl-L-methionine</keyword>
<keyword evidence="11" id="KW-1185">Reference proteome</keyword>
<evidence type="ECO:0000256" key="3">
    <source>
        <dbReference type="ARBA" id="ARBA00022603"/>
    </source>
</evidence>
<dbReference type="InterPro" id="IPR041698">
    <property type="entry name" value="Methyltransf_25"/>
</dbReference>
<evidence type="ECO:0000256" key="2">
    <source>
        <dbReference type="ARBA" id="ARBA00019972"/>
    </source>
</evidence>
<reference evidence="10 11" key="1">
    <citation type="submission" date="2022-01" db="EMBL/GenBank/DDBJ databases">
        <title>A chromosomal length assembly of Cordylochernes scorpioides.</title>
        <authorList>
            <person name="Zeh D."/>
            <person name="Zeh J."/>
        </authorList>
    </citation>
    <scope>NUCLEOTIDE SEQUENCE [LARGE SCALE GENOMIC DNA]</scope>
    <source>
        <strain evidence="10">IN4F17</strain>
        <tissue evidence="10">Whole Body</tissue>
    </source>
</reference>
<organism evidence="10 11">
    <name type="scientific">Cordylochernes scorpioides</name>
    <dbReference type="NCBI Taxonomy" id="51811"/>
    <lineage>
        <taxon>Eukaryota</taxon>
        <taxon>Metazoa</taxon>
        <taxon>Ecdysozoa</taxon>
        <taxon>Arthropoda</taxon>
        <taxon>Chelicerata</taxon>
        <taxon>Arachnida</taxon>
        <taxon>Pseudoscorpiones</taxon>
        <taxon>Cheliferoidea</taxon>
        <taxon>Chernetidae</taxon>
        <taxon>Cordylochernes</taxon>
    </lineage>
</organism>
<keyword evidence="4" id="KW-0808">Transferase</keyword>
<evidence type="ECO:0000256" key="8">
    <source>
        <dbReference type="SAM" id="Phobius"/>
    </source>
</evidence>
<dbReference type="Pfam" id="PF13649">
    <property type="entry name" value="Methyltransf_25"/>
    <property type="match status" value="1"/>
</dbReference>
<dbReference type="InterPro" id="IPR029063">
    <property type="entry name" value="SAM-dependent_MTases_sf"/>
</dbReference>
<evidence type="ECO:0000313" key="11">
    <source>
        <dbReference type="Proteomes" id="UP001235939"/>
    </source>
</evidence>
<dbReference type="InterPro" id="IPR014369">
    <property type="entry name" value="Gly/Sar_N_MeTrfase"/>
</dbReference>
<keyword evidence="8" id="KW-0812">Transmembrane</keyword>
<feature type="domain" description="Methyltransferase" evidence="9">
    <location>
        <begin position="86"/>
        <end position="124"/>
    </location>
</feature>
<feature type="transmembrane region" description="Helical" evidence="8">
    <location>
        <begin position="145"/>
        <end position="163"/>
    </location>
</feature>